<proteinExistence type="predicted"/>
<sequence>MSNNTVSVSNAPFAATFTAKDAWLPIVLAAMPLVVAVPVVPAVAVVRPPLPPTPPTLLPVVVAGAVLLVVDVLLLALVAGAVPISPL</sequence>
<name>A0A8H4H923_9EURO</name>
<dbReference type="Proteomes" id="UP000653565">
    <property type="component" value="Unassembled WGS sequence"/>
</dbReference>
<gene>
    <name evidence="2" type="ORF">CNMCM6805_010374</name>
</gene>
<keyword evidence="3" id="KW-1185">Reference proteome</keyword>
<feature type="transmembrane region" description="Helical" evidence="1">
    <location>
        <begin position="22"/>
        <end position="45"/>
    </location>
</feature>
<organism evidence="2 3">
    <name type="scientific">Aspergillus fumigatiaffinis</name>
    <dbReference type="NCBI Taxonomy" id="340414"/>
    <lineage>
        <taxon>Eukaryota</taxon>
        <taxon>Fungi</taxon>
        <taxon>Dikarya</taxon>
        <taxon>Ascomycota</taxon>
        <taxon>Pezizomycotina</taxon>
        <taxon>Eurotiomycetes</taxon>
        <taxon>Eurotiomycetidae</taxon>
        <taxon>Eurotiales</taxon>
        <taxon>Aspergillaceae</taxon>
        <taxon>Aspergillus</taxon>
        <taxon>Aspergillus subgen. Fumigati</taxon>
    </lineage>
</organism>
<protein>
    <submittedName>
        <fullName evidence="2">Uncharacterized protein</fullName>
    </submittedName>
</protein>
<evidence type="ECO:0000313" key="2">
    <source>
        <dbReference type="EMBL" id="KAF4243863.1"/>
    </source>
</evidence>
<keyword evidence="1" id="KW-1133">Transmembrane helix</keyword>
<comment type="caution">
    <text evidence="2">The sequence shown here is derived from an EMBL/GenBank/DDBJ whole genome shotgun (WGS) entry which is preliminary data.</text>
</comment>
<feature type="transmembrane region" description="Helical" evidence="1">
    <location>
        <begin position="57"/>
        <end position="82"/>
    </location>
</feature>
<dbReference type="EMBL" id="JAAAPX010000009">
    <property type="protein sequence ID" value="KAF4243863.1"/>
    <property type="molecule type" value="Genomic_DNA"/>
</dbReference>
<accession>A0A8H4H923</accession>
<dbReference type="AlphaFoldDB" id="A0A8H4H923"/>
<reference evidence="2" key="1">
    <citation type="journal article" date="2020" name="bioRxiv">
        <title>Genomic and phenotypic heterogeneity of clinical isolates of the human pathogens Aspergillus fumigatus, Aspergillus lentulus and Aspergillus fumigatiaffinis.</title>
        <authorList>
            <person name="dos Santos R.A.C."/>
            <person name="Steenwyk J.L."/>
            <person name="Rivero-Menendez O."/>
            <person name="Mead M.E."/>
            <person name="Silva L.P."/>
            <person name="Bastos R.W."/>
            <person name="Alastruey-Izquierdo A."/>
            <person name="Goldman G.H."/>
            <person name="Rokas A."/>
        </authorList>
    </citation>
    <scope>NUCLEOTIDE SEQUENCE</scope>
    <source>
        <strain evidence="2">CNM-CM6805</strain>
    </source>
</reference>
<reference evidence="2" key="2">
    <citation type="submission" date="2020-04" db="EMBL/GenBank/DDBJ databases">
        <authorList>
            <person name="Santos R.A.C."/>
            <person name="Steenwyk J.L."/>
            <person name="Rivero-Menendez O."/>
            <person name="Mead M.E."/>
            <person name="Silva L.P."/>
            <person name="Bastos R.W."/>
            <person name="Alastruey-Izquierdo A."/>
            <person name="Goldman G.H."/>
            <person name="Rokas A."/>
        </authorList>
    </citation>
    <scope>NUCLEOTIDE SEQUENCE</scope>
    <source>
        <strain evidence="2">CNM-CM6805</strain>
    </source>
</reference>
<keyword evidence="1" id="KW-0472">Membrane</keyword>
<evidence type="ECO:0000313" key="3">
    <source>
        <dbReference type="Proteomes" id="UP000653565"/>
    </source>
</evidence>
<keyword evidence="1" id="KW-0812">Transmembrane</keyword>
<evidence type="ECO:0000256" key="1">
    <source>
        <dbReference type="SAM" id="Phobius"/>
    </source>
</evidence>